<dbReference type="InterPro" id="IPR001878">
    <property type="entry name" value="Znf_CCHC"/>
</dbReference>
<evidence type="ECO:0000313" key="4">
    <source>
        <dbReference type="EMBL" id="CAJ1926794.1"/>
    </source>
</evidence>
<dbReference type="GO" id="GO:0008270">
    <property type="term" value="F:zinc ion binding"/>
    <property type="evidence" value="ECO:0007669"/>
    <property type="project" value="UniProtKB-KW"/>
</dbReference>
<evidence type="ECO:0000313" key="5">
    <source>
        <dbReference type="Proteomes" id="UP001295423"/>
    </source>
</evidence>
<evidence type="ECO:0000256" key="2">
    <source>
        <dbReference type="SAM" id="MobiDB-lite"/>
    </source>
</evidence>
<comment type="caution">
    <text evidence="4">The sequence shown here is derived from an EMBL/GenBank/DDBJ whole genome shotgun (WGS) entry which is preliminary data.</text>
</comment>
<dbReference type="Proteomes" id="UP001295423">
    <property type="component" value="Unassembled WGS sequence"/>
</dbReference>
<keyword evidence="1" id="KW-0862">Zinc</keyword>
<keyword evidence="5" id="KW-1185">Reference proteome</keyword>
<dbReference type="InterPro" id="IPR036875">
    <property type="entry name" value="Znf_CCHC_sf"/>
</dbReference>
<reference evidence="4" key="1">
    <citation type="submission" date="2023-08" db="EMBL/GenBank/DDBJ databases">
        <authorList>
            <person name="Audoor S."/>
            <person name="Bilcke G."/>
        </authorList>
    </citation>
    <scope>NUCLEOTIDE SEQUENCE</scope>
</reference>
<feature type="compositionally biased region" description="Low complexity" evidence="2">
    <location>
        <begin position="449"/>
        <end position="460"/>
    </location>
</feature>
<sequence length="523" mass="58469">MPGGRNQGRGGRGGRGGRSAQQTGRGSHGKKAERPKQYHPHNPDFTHGQVTIYLLEAIALKSLDYAQDMIWSVRNMAHVDFEALRGTQTVYKPGKNDSEFHKSSRQTQLDRNWEHLNNKIDKREVIYSTNQYTVAAIITKHFITQAMRDKLSNETDWLDLKEDHVMLLKRMKTFMTITDETEWQHFGLMESLKRFANCTQKQNESVNDYRRRFEAQADQVFEILGTDVLHVYATKTMGYLDLYDPEDDPDDTKALQETFKKEVLETFKASAFFYNCDRTRFQSMLDKANQTYAMEFKEYDQRNEYPTTIDQVAKALIKHKPDNRGKGPTTPKHTPRTNTASGIAGVAEILAMGSPVVPNAPRAHKRNGTTQDDTATHPLLLLLLLQDDSVPDGVSNAQANARTTARTTFSRPAFSCWCCGDTGHGVTRCPERSTRPQAEWNDPGRYSDTPTTTTTTTTTTSRRAGRANLQVPATASAAQSDAASSVTGTQATGQQHRSNMQRAVVDRSGNGTSGATDVPGSYV</sequence>
<dbReference type="GO" id="GO:0003676">
    <property type="term" value="F:nucleic acid binding"/>
    <property type="evidence" value="ECO:0007669"/>
    <property type="project" value="InterPro"/>
</dbReference>
<feature type="non-terminal residue" evidence="4">
    <location>
        <position position="1"/>
    </location>
</feature>
<feature type="compositionally biased region" description="Gly residues" evidence="2">
    <location>
        <begin position="1"/>
        <end position="17"/>
    </location>
</feature>
<feature type="region of interest" description="Disordered" evidence="2">
    <location>
        <begin position="1"/>
        <end position="44"/>
    </location>
</feature>
<organism evidence="4 5">
    <name type="scientific">Cylindrotheca closterium</name>
    <dbReference type="NCBI Taxonomy" id="2856"/>
    <lineage>
        <taxon>Eukaryota</taxon>
        <taxon>Sar</taxon>
        <taxon>Stramenopiles</taxon>
        <taxon>Ochrophyta</taxon>
        <taxon>Bacillariophyta</taxon>
        <taxon>Bacillariophyceae</taxon>
        <taxon>Bacillariophycidae</taxon>
        <taxon>Bacillariales</taxon>
        <taxon>Bacillariaceae</taxon>
        <taxon>Cylindrotheca</taxon>
    </lineage>
</organism>
<evidence type="ECO:0000259" key="3">
    <source>
        <dbReference type="PROSITE" id="PS50158"/>
    </source>
</evidence>
<feature type="compositionally biased region" description="Basic and acidic residues" evidence="2">
    <location>
        <begin position="30"/>
        <end position="44"/>
    </location>
</feature>
<accession>A0AAD2CHT9</accession>
<dbReference type="EMBL" id="CAKOGP040000006">
    <property type="protein sequence ID" value="CAJ1926794.1"/>
    <property type="molecule type" value="Genomic_DNA"/>
</dbReference>
<feature type="region of interest" description="Disordered" evidence="2">
    <location>
        <begin position="320"/>
        <end position="339"/>
    </location>
</feature>
<keyword evidence="1" id="KW-0479">Metal-binding</keyword>
<name>A0AAD2CHT9_9STRA</name>
<evidence type="ECO:0000256" key="1">
    <source>
        <dbReference type="PROSITE-ProRule" id="PRU00047"/>
    </source>
</evidence>
<keyword evidence="1" id="KW-0863">Zinc-finger</keyword>
<feature type="domain" description="CCHC-type" evidence="3">
    <location>
        <begin position="416"/>
        <end position="431"/>
    </location>
</feature>
<feature type="compositionally biased region" description="Polar residues" evidence="2">
    <location>
        <begin position="486"/>
        <end position="501"/>
    </location>
</feature>
<gene>
    <name evidence="4" type="ORF">CYCCA115_LOCUS1245</name>
</gene>
<dbReference type="PROSITE" id="PS50158">
    <property type="entry name" value="ZF_CCHC"/>
    <property type="match status" value="1"/>
</dbReference>
<protein>
    <recommendedName>
        <fullName evidence="3">CCHC-type domain-containing protein</fullName>
    </recommendedName>
</protein>
<dbReference type="AlphaFoldDB" id="A0AAD2CHT9"/>
<proteinExistence type="predicted"/>
<dbReference type="SUPFAM" id="SSF57756">
    <property type="entry name" value="Retrovirus zinc finger-like domains"/>
    <property type="match status" value="1"/>
</dbReference>
<feature type="region of interest" description="Disordered" evidence="2">
    <location>
        <begin position="426"/>
        <end position="523"/>
    </location>
</feature>
<feature type="compositionally biased region" description="Low complexity" evidence="2">
    <location>
        <begin position="473"/>
        <end position="485"/>
    </location>
</feature>